<name>A0A6J8BAF7_MYTCO</name>
<dbReference type="AlphaFoldDB" id="A0A6J8BAF7"/>
<gene>
    <name evidence="1" type="ORF">MCOR_16507</name>
</gene>
<dbReference type="OrthoDB" id="8065119at2759"/>
<evidence type="ECO:0000313" key="1">
    <source>
        <dbReference type="EMBL" id="CAC5380573.1"/>
    </source>
</evidence>
<protein>
    <submittedName>
        <fullName evidence="1">Uncharacterized protein</fullName>
    </submittedName>
</protein>
<sequence>MTRPEQWLYIPTDKNPADQAIRVLPAQLLKDSTWLNGPEHVLKQQHKNIQTYNIMDPDEDKEVRPEIVCMKTSHTTSSSLGSHRFTIFSIWKRLVNSVALLQHAAKSFSRKTDCVGWHFCTKSKTVDTYREAERLIIRTVQQEYYPTALESLMQNKPLPRSSSLLQLVIFLDDDNLLRVGGRLNKEWESFPKKDDNQQEVNRMGKSPQKKITNKKSIEWGNFPKKMIMRTKSLKWGNFPTKLITKKKSIDWGNFPKKMATIPKSIEWENFPTQLITKKNYFDWGNFFTKIITK</sequence>
<dbReference type="Proteomes" id="UP000507470">
    <property type="component" value="Unassembled WGS sequence"/>
</dbReference>
<dbReference type="PANTHER" id="PTHR47331">
    <property type="entry name" value="PHD-TYPE DOMAIN-CONTAINING PROTEIN"/>
    <property type="match status" value="1"/>
</dbReference>
<accession>A0A6J8BAF7</accession>
<keyword evidence="2" id="KW-1185">Reference proteome</keyword>
<organism evidence="1 2">
    <name type="scientific">Mytilus coruscus</name>
    <name type="common">Sea mussel</name>
    <dbReference type="NCBI Taxonomy" id="42192"/>
    <lineage>
        <taxon>Eukaryota</taxon>
        <taxon>Metazoa</taxon>
        <taxon>Spiralia</taxon>
        <taxon>Lophotrochozoa</taxon>
        <taxon>Mollusca</taxon>
        <taxon>Bivalvia</taxon>
        <taxon>Autobranchia</taxon>
        <taxon>Pteriomorphia</taxon>
        <taxon>Mytilida</taxon>
        <taxon>Mytiloidea</taxon>
        <taxon>Mytilidae</taxon>
        <taxon>Mytilinae</taxon>
        <taxon>Mytilus</taxon>
    </lineage>
</organism>
<evidence type="ECO:0000313" key="2">
    <source>
        <dbReference type="Proteomes" id="UP000507470"/>
    </source>
</evidence>
<dbReference type="EMBL" id="CACVKT020002898">
    <property type="protein sequence ID" value="CAC5380573.1"/>
    <property type="molecule type" value="Genomic_DNA"/>
</dbReference>
<dbReference type="PANTHER" id="PTHR47331:SF6">
    <property type="entry name" value="DOUBLECORTIN DOMAIN-CONTAINING PROTEIN"/>
    <property type="match status" value="1"/>
</dbReference>
<reference evidence="1 2" key="1">
    <citation type="submission" date="2020-06" db="EMBL/GenBank/DDBJ databases">
        <authorList>
            <person name="Li R."/>
            <person name="Bekaert M."/>
        </authorList>
    </citation>
    <scope>NUCLEOTIDE SEQUENCE [LARGE SCALE GENOMIC DNA]</scope>
    <source>
        <strain evidence="2">wild</strain>
    </source>
</reference>
<proteinExistence type="predicted"/>